<dbReference type="InterPro" id="IPR013974">
    <property type="entry name" value="SAF"/>
</dbReference>
<evidence type="ECO:0000259" key="1">
    <source>
        <dbReference type="SMART" id="SM00858"/>
    </source>
</evidence>
<protein>
    <submittedName>
        <fullName evidence="2">Flp pilus assembly protein CpaB</fullName>
    </submittedName>
</protein>
<dbReference type="SMART" id="SM00858">
    <property type="entry name" value="SAF"/>
    <property type="match status" value="1"/>
</dbReference>
<name>I3ZLI3_TERRK</name>
<dbReference type="InterPro" id="IPR017592">
    <property type="entry name" value="Pilus_assmbl_Flp-typ_CpaB"/>
</dbReference>
<evidence type="ECO:0000313" key="2">
    <source>
        <dbReference type="EMBL" id="AFL90101.1"/>
    </source>
</evidence>
<reference evidence="2 3" key="1">
    <citation type="submission" date="2012-06" db="EMBL/GenBank/DDBJ databases">
        <title>Complete genome of Terriglobus roseus DSM 18391.</title>
        <authorList>
            <consortium name="US DOE Joint Genome Institute (JGI-PGF)"/>
            <person name="Lucas S."/>
            <person name="Copeland A."/>
            <person name="Lapidus A."/>
            <person name="Glavina del Rio T."/>
            <person name="Dalin E."/>
            <person name="Tice H."/>
            <person name="Bruce D."/>
            <person name="Goodwin L."/>
            <person name="Pitluck S."/>
            <person name="Peters L."/>
            <person name="Mikhailova N."/>
            <person name="Munk A.C.C."/>
            <person name="Kyrpides N."/>
            <person name="Mavromatis K."/>
            <person name="Ivanova N."/>
            <person name="Brettin T."/>
            <person name="Detter J.C."/>
            <person name="Han C."/>
            <person name="Larimer F."/>
            <person name="Land M."/>
            <person name="Hauser L."/>
            <person name="Markowitz V."/>
            <person name="Cheng J.-F."/>
            <person name="Hugenholtz P."/>
            <person name="Woyke T."/>
            <person name="Wu D."/>
            <person name="Brambilla E."/>
            <person name="Klenk H.-P."/>
            <person name="Eisen J.A."/>
        </authorList>
    </citation>
    <scope>NUCLEOTIDE SEQUENCE [LARGE SCALE GENOMIC DNA]</scope>
    <source>
        <strain evidence="3">DSM 18391 / NRRL B-41598 / KBS 63</strain>
    </source>
</reference>
<dbReference type="InterPro" id="IPR031571">
    <property type="entry name" value="RcpC_dom"/>
</dbReference>
<dbReference type="KEGG" id="trs:Terro_3892"/>
<dbReference type="STRING" id="926566.Terro_3892"/>
<gene>
    <name evidence="2" type="ordered locus">Terro_3892</name>
</gene>
<dbReference type="CDD" id="cd11614">
    <property type="entry name" value="SAF_CpaB_FlgA_like"/>
    <property type="match status" value="1"/>
</dbReference>
<dbReference type="Pfam" id="PF08666">
    <property type="entry name" value="SAF"/>
    <property type="match status" value="1"/>
</dbReference>
<evidence type="ECO:0000313" key="3">
    <source>
        <dbReference type="Proteomes" id="UP000006056"/>
    </source>
</evidence>
<accession>I3ZLI3</accession>
<dbReference type="HOGENOM" id="CLU_057068_4_0_0"/>
<dbReference type="NCBIfam" id="TIGR03177">
    <property type="entry name" value="pilus_cpaB"/>
    <property type="match status" value="1"/>
</dbReference>
<feature type="domain" description="SAF" evidence="1">
    <location>
        <begin position="38"/>
        <end position="100"/>
    </location>
</feature>
<dbReference type="OrthoDB" id="163768at2"/>
<dbReference type="Proteomes" id="UP000006056">
    <property type="component" value="Chromosome"/>
</dbReference>
<dbReference type="AlphaFoldDB" id="I3ZLI3"/>
<dbReference type="EMBL" id="CP003379">
    <property type="protein sequence ID" value="AFL90101.1"/>
    <property type="molecule type" value="Genomic_DNA"/>
</dbReference>
<sequence>MIARRLILALCVALLISGLFTYWLSRRFAKPESSSAQLRYVATAKNLDAGQVLEPASLTMVNWPASQPLKGAFQKTEDVVGRTAMYPVAGGEPVLDRQVSAVGAGTGLSTRIPQGMRALSLKSDQVVGVAGYLLPGTRVDVLVTFHTPASPDAVTSTVLQDAQILTAGQKMQPDPDGKASTVDVVTLLVTPADAEKVVLASAQGTVHFVLRNSADHALHDDPPTQLSSLGAAVHVAALIAKPAPVRASATKVAASPRPYRVEVVRGEKQTMESF</sequence>
<dbReference type="eggNOG" id="COG3745">
    <property type="taxonomic scope" value="Bacteria"/>
</dbReference>
<dbReference type="Pfam" id="PF16976">
    <property type="entry name" value="RcpC"/>
    <property type="match status" value="1"/>
</dbReference>
<dbReference type="RefSeq" id="WP_014787361.1">
    <property type="nucleotide sequence ID" value="NC_018014.1"/>
</dbReference>
<organism evidence="2 3">
    <name type="scientific">Terriglobus roseus (strain DSM 18391 / NRRL B-41598 / KBS 63)</name>
    <dbReference type="NCBI Taxonomy" id="926566"/>
    <lineage>
        <taxon>Bacteria</taxon>
        <taxon>Pseudomonadati</taxon>
        <taxon>Acidobacteriota</taxon>
        <taxon>Terriglobia</taxon>
        <taxon>Terriglobales</taxon>
        <taxon>Acidobacteriaceae</taxon>
        <taxon>Terriglobus</taxon>
    </lineage>
</organism>
<proteinExistence type="predicted"/>
<keyword evidence="3" id="KW-1185">Reference proteome</keyword>